<dbReference type="NCBIfam" id="TIGR02432">
    <property type="entry name" value="lysidine_TilS_N"/>
    <property type="match status" value="1"/>
</dbReference>
<evidence type="ECO:0000256" key="3">
    <source>
        <dbReference type="ARBA" id="ARBA00022598"/>
    </source>
</evidence>
<comment type="function">
    <text evidence="8">Ligates lysine onto the cytidine present at position 34 of the AUA codon-specific tRNA(Ile) that contains the anticodon CAU, in an ATP-dependent manner. Cytidine is converted to lysidine, thus changing the amino acid specificity of the tRNA from methionine to isoleucine.</text>
</comment>
<accession>A0ABY5P2L2</accession>
<dbReference type="HAMAP" id="MF_01161">
    <property type="entry name" value="tRNA_Ile_lys_synt"/>
    <property type="match status" value="1"/>
</dbReference>
<organism evidence="10 11">
    <name type="scientific">Fundicoccus culcitae</name>
    <dbReference type="NCBI Taxonomy" id="2969821"/>
    <lineage>
        <taxon>Bacteria</taxon>
        <taxon>Bacillati</taxon>
        <taxon>Bacillota</taxon>
        <taxon>Bacilli</taxon>
        <taxon>Lactobacillales</taxon>
        <taxon>Aerococcaceae</taxon>
        <taxon>Fundicoccus</taxon>
    </lineage>
</organism>
<dbReference type="SMART" id="SM00977">
    <property type="entry name" value="TilS_C"/>
    <property type="match status" value="1"/>
</dbReference>
<proteinExistence type="inferred from homology"/>
<dbReference type="Gene3D" id="3.40.50.620">
    <property type="entry name" value="HUPs"/>
    <property type="match status" value="1"/>
</dbReference>
<keyword evidence="2 8" id="KW-0963">Cytoplasm</keyword>
<dbReference type="Proteomes" id="UP001315967">
    <property type="component" value="Chromosome"/>
</dbReference>
<comment type="catalytic activity">
    <reaction evidence="7 8">
        <text>cytidine(34) in tRNA(Ile2) + L-lysine + ATP = lysidine(34) in tRNA(Ile2) + AMP + diphosphate + H(+)</text>
        <dbReference type="Rhea" id="RHEA:43744"/>
        <dbReference type="Rhea" id="RHEA-COMP:10625"/>
        <dbReference type="Rhea" id="RHEA-COMP:10670"/>
        <dbReference type="ChEBI" id="CHEBI:15378"/>
        <dbReference type="ChEBI" id="CHEBI:30616"/>
        <dbReference type="ChEBI" id="CHEBI:32551"/>
        <dbReference type="ChEBI" id="CHEBI:33019"/>
        <dbReference type="ChEBI" id="CHEBI:82748"/>
        <dbReference type="ChEBI" id="CHEBI:83665"/>
        <dbReference type="ChEBI" id="CHEBI:456215"/>
        <dbReference type="EC" id="6.3.4.19"/>
    </reaction>
</comment>
<dbReference type="SUPFAM" id="SSF56037">
    <property type="entry name" value="PheT/TilS domain"/>
    <property type="match status" value="1"/>
</dbReference>
<evidence type="ECO:0000256" key="7">
    <source>
        <dbReference type="ARBA" id="ARBA00048539"/>
    </source>
</evidence>
<evidence type="ECO:0000256" key="5">
    <source>
        <dbReference type="ARBA" id="ARBA00022741"/>
    </source>
</evidence>
<dbReference type="Pfam" id="PF01171">
    <property type="entry name" value="ATP_bind_3"/>
    <property type="match status" value="1"/>
</dbReference>
<protein>
    <recommendedName>
        <fullName evidence="8">tRNA(Ile)-lysidine synthase</fullName>
        <ecNumber evidence="8">6.3.4.19</ecNumber>
    </recommendedName>
    <alternativeName>
        <fullName evidence="8">tRNA(Ile)-2-lysyl-cytidine synthase</fullName>
    </alternativeName>
    <alternativeName>
        <fullName evidence="8">tRNA(Ile)-lysidine synthetase</fullName>
    </alternativeName>
</protein>
<dbReference type="InterPro" id="IPR014729">
    <property type="entry name" value="Rossmann-like_a/b/a_fold"/>
</dbReference>
<evidence type="ECO:0000259" key="9">
    <source>
        <dbReference type="SMART" id="SM00977"/>
    </source>
</evidence>
<keyword evidence="5 8" id="KW-0547">Nucleotide-binding</keyword>
<dbReference type="InterPro" id="IPR012796">
    <property type="entry name" value="Lysidine-tRNA-synth_C"/>
</dbReference>
<feature type="binding site" evidence="8">
    <location>
        <begin position="29"/>
        <end position="34"/>
    </location>
    <ligand>
        <name>ATP</name>
        <dbReference type="ChEBI" id="CHEBI:30616"/>
    </ligand>
</feature>
<reference evidence="10 11" key="1">
    <citation type="submission" date="2022-08" db="EMBL/GenBank/DDBJ databases">
        <title>Aerococcaceae sp. nov isolated from spoiled eye mask.</title>
        <authorList>
            <person name="Zhou G."/>
            <person name="Xie X.-B."/>
            <person name="Shi Q.-S."/>
            <person name="Wang Y.-S."/>
            <person name="Wen X."/>
            <person name="Peng H."/>
            <person name="Yang X.-J."/>
            <person name="Tao H.-B."/>
            <person name="Huang X.-M."/>
        </authorList>
    </citation>
    <scope>NUCLEOTIDE SEQUENCE [LARGE SCALE GENOMIC DNA]</scope>
    <source>
        <strain evidence="11">DM20194951</strain>
    </source>
</reference>
<comment type="domain">
    <text evidence="8">The N-terminal region contains the highly conserved SGGXDS motif, predicted to be a P-loop motif involved in ATP binding.</text>
</comment>
<dbReference type="EC" id="6.3.4.19" evidence="8"/>
<evidence type="ECO:0000313" key="11">
    <source>
        <dbReference type="Proteomes" id="UP001315967"/>
    </source>
</evidence>
<evidence type="ECO:0000256" key="1">
    <source>
        <dbReference type="ARBA" id="ARBA00004496"/>
    </source>
</evidence>
<feature type="domain" description="Lysidine-tRNA(Ile) synthetase C-terminal" evidence="9">
    <location>
        <begin position="401"/>
        <end position="464"/>
    </location>
</feature>
<evidence type="ECO:0000256" key="4">
    <source>
        <dbReference type="ARBA" id="ARBA00022694"/>
    </source>
</evidence>
<evidence type="ECO:0000256" key="6">
    <source>
        <dbReference type="ARBA" id="ARBA00022840"/>
    </source>
</evidence>
<keyword evidence="4 8" id="KW-0819">tRNA processing</keyword>
<dbReference type="GO" id="GO:0032267">
    <property type="term" value="F:tRNA(Ile)-lysidine synthase activity"/>
    <property type="evidence" value="ECO:0007669"/>
    <property type="project" value="UniProtKB-EC"/>
</dbReference>
<keyword evidence="3 8" id="KW-0436">Ligase</keyword>
<comment type="subcellular location">
    <subcellularLocation>
        <location evidence="1 8">Cytoplasm</location>
    </subcellularLocation>
</comment>
<evidence type="ECO:0000256" key="8">
    <source>
        <dbReference type="HAMAP-Rule" id="MF_01161"/>
    </source>
</evidence>
<gene>
    <name evidence="8 10" type="primary">tilS</name>
    <name evidence="10" type="ORF">NRE15_08105</name>
</gene>
<dbReference type="PANTHER" id="PTHR43033">
    <property type="entry name" value="TRNA(ILE)-LYSIDINE SYNTHASE-RELATED"/>
    <property type="match status" value="1"/>
</dbReference>
<dbReference type="InterPro" id="IPR011063">
    <property type="entry name" value="TilS/TtcA_N"/>
</dbReference>
<keyword evidence="6 8" id="KW-0067">ATP-binding</keyword>
<name>A0ABY5P2L2_9LACT</name>
<dbReference type="SUPFAM" id="SSF52402">
    <property type="entry name" value="Adenine nucleotide alpha hydrolases-like"/>
    <property type="match status" value="1"/>
</dbReference>
<dbReference type="PANTHER" id="PTHR43033:SF1">
    <property type="entry name" value="TRNA(ILE)-LYSIDINE SYNTHASE-RELATED"/>
    <property type="match status" value="1"/>
</dbReference>
<evidence type="ECO:0000313" key="10">
    <source>
        <dbReference type="EMBL" id="UUX32884.1"/>
    </source>
</evidence>
<dbReference type="NCBIfam" id="TIGR02433">
    <property type="entry name" value="lysidine_TilS_C"/>
    <property type="match status" value="1"/>
</dbReference>
<dbReference type="CDD" id="cd01992">
    <property type="entry name" value="TilS_N"/>
    <property type="match status" value="1"/>
</dbReference>
<dbReference type="InterPro" id="IPR012094">
    <property type="entry name" value="tRNA_Ile_lys_synt"/>
</dbReference>
<evidence type="ECO:0000256" key="2">
    <source>
        <dbReference type="ARBA" id="ARBA00022490"/>
    </source>
</evidence>
<comment type="similarity">
    <text evidence="8">Belongs to the tRNA(Ile)-lysidine synthase family.</text>
</comment>
<dbReference type="EMBL" id="CP102453">
    <property type="protein sequence ID" value="UUX32884.1"/>
    <property type="molecule type" value="Genomic_DNA"/>
</dbReference>
<sequence>MDMLIHQISNQLKQNPKWLLTDTVVLAVSGGVDSMVLLEILNQINTSIEGHNKQLVVAHFDHNVREDSYLDAQFVKQKAEELGLIYFVQRWENPSMSDFEANARQARYRFFAEVARSMDTNVIVTGHHLNDQIETVLMRLIRGASIRGIRGIQTDYQLPVKLMDEPKAINLYLIRPLLEITKEELYHYANKYQVPFHEDSTNSETAYFRNRVRNHIVPLLEKENPNVLKNIHGLITQSAISYQAHLHDFWEEELHWLSKPNRKEWQIHVPYLEQLNPAKRCVYLMIFCEELLIPDYPQLSNEVPFLLNQMVEREQNANYSIQLGGDWVAVREYDTLFIRQGTTDHAYENGKVMLQELNRWYPLGESAKLGFFQEDKVTESMYEEAEAFLTVELARDESLNFSVRHRKAGDIMRLGSSEQPFHKKINRIMIDNKLPKSQRPLQWLLLQNDEIIWLIPDTKSLLYSPQQTDTINYVFLFQSNFD</sequence>
<dbReference type="InterPro" id="IPR012795">
    <property type="entry name" value="tRNA_Ile_lys_synt_N"/>
</dbReference>
<dbReference type="RefSeq" id="WP_313792384.1">
    <property type="nucleotide sequence ID" value="NZ_CP102453.1"/>
</dbReference>
<keyword evidence="11" id="KW-1185">Reference proteome</keyword>